<gene>
    <name evidence="6" type="ORF">OSTQU699_LOCUS216</name>
</gene>
<dbReference type="OrthoDB" id="1750793at2759"/>
<dbReference type="Pfam" id="PF00990">
    <property type="entry name" value="GGDEF"/>
    <property type="match status" value="1"/>
</dbReference>
<comment type="caution">
    <text evidence="6">The sequence shown here is derived from an EMBL/GenBank/DDBJ whole genome shotgun (WGS) entry which is preliminary data.</text>
</comment>
<keyword evidence="1" id="KW-0675">Receptor</keyword>
<dbReference type="SUPFAM" id="SSF55785">
    <property type="entry name" value="PYP-like sensor domain (PAS domain)"/>
    <property type="match status" value="1"/>
</dbReference>
<dbReference type="InterPro" id="IPR000160">
    <property type="entry name" value="GGDEF_dom"/>
</dbReference>
<dbReference type="InterPro" id="IPR000014">
    <property type="entry name" value="PAS"/>
</dbReference>
<feature type="domain" description="GGDEF" evidence="4">
    <location>
        <begin position="353"/>
        <end position="484"/>
    </location>
</feature>
<dbReference type="GO" id="GO:0009881">
    <property type="term" value="F:photoreceptor activity"/>
    <property type="evidence" value="ECO:0007669"/>
    <property type="project" value="UniProtKB-KW"/>
</dbReference>
<organism evidence="6 7">
    <name type="scientific">Ostreobium quekettii</name>
    <dbReference type="NCBI Taxonomy" id="121088"/>
    <lineage>
        <taxon>Eukaryota</taxon>
        <taxon>Viridiplantae</taxon>
        <taxon>Chlorophyta</taxon>
        <taxon>core chlorophytes</taxon>
        <taxon>Ulvophyceae</taxon>
        <taxon>TCBD clade</taxon>
        <taxon>Bryopsidales</taxon>
        <taxon>Ostreobineae</taxon>
        <taxon>Ostreobiaceae</taxon>
        <taxon>Ostreobium</taxon>
    </lineage>
</organism>
<proteinExistence type="predicted"/>
<dbReference type="InterPro" id="IPR043128">
    <property type="entry name" value="Rev_trsase/Diguanyl_cyclase"/>
</dbReference>
<dbReference type="GO" id="GO:0043709">
    <property type="term" value="P:cell adhesion involved in single-species biofilm formation"/>
    <property type="evidence" value="ECO:0007669"/>
    <property type="project" value="TreeGrafter"/>
</dbReference>
<dbReference type="GO" id="GO:0006355">
    <property type="term" value="P:regulation of DNA-templated transcription"/>
    <property type="evidence" value="ECO:0007669"/>
    <property type="project" value="InterPro"/>
</dbReference>
<dbReference type="PANTHER" id="PTHR45138:SF9">
    <property type="entry name" value="DIGUANYLATE CYCLASE DGCM-RELATED"/>
    <property type="match status" value="1"/>
</dbReference>
<dbReference type="PROSITE" id="PS50887">
    <property type="entry name" value="GGDEF"/>
    <property type="match status" value="1"/>
</dbReference>
<dbReference type="Pfam" id="PF13487">
    <property type="entry name" value="HD_5"/>
    <property type="match status" value="1"/>
</dbReference>
<dbReference type="EMBL" id="CAJHUC010000279">
    <property type="protein sequence ID" value="CAD7694855.1"/>
    <property type="molecule type" value="Genomic_DNA"/>
</dbReference>
<dbReference type="CDD" id="cd00130">
    <property type="entry name" value="PAS"/>
    <property type="match status" value="1"/>
</dbReference>
<dbReference type="InterPro" id="IPR025348">
    <property type="entry name" value="DUF4252"/>
</dbReference>
<evidence type="ECO:0000259" key="5">
    <source>
        <dbReference type="PROSITE" id="PS51832"/>
    </source>
</evidence>
<evidence type="ECO:0000313" key="6">
    <source>
        <dbReference type="EMBL" id="CAD7694855.1"/>
    </source>
</evidence>
<dbReference type="GO" id="GO:0005886">
    <property type="term" value="C:plasma membrane"/>
    <property type="evidence" value="ECO:0007669"/>
    <property type="project" value="TreeGrafter"/>
</dbReference>
<evidence type="ECO:0000313" key="7">
    <source>
        <dbReference type="Proteomes" id="UP000708148"/>
    </source>
</evidence>
<dbReference type="CDD" id="cd01949">
    <property type="entry name" value="GGDEF"/>
    <property type="match status" value="1"/>
</dbReference>
<dbReference type="InterPro" id="IPR037522">
    <property type="entry name" value="HD_GYP_dom"/>
</dbReference>
<keyword evidence="1" id="KW-0157">Chromophore</keyword>
<feature type="domain" description="PAS" evidence="3">
    <location>
        <begin position="192"/>
        <end position="239"/>
    </location>
</feature>
<name>A0A8S1IN75_9CHLO</name>
<dbReference type="PROSITE" id="PS51832">
    <property type="entry name" value="HD_GYP"/>
    <property type="match status" value="1"/>
</dbReference>
<dbReference type="SMART" id="SM00267">
    <property type="entry name" value="GGDEF"/>
    <property type="match status" value="1"/>
</dbReference>
<evidence type="ECO:0000256" key="1">
    <source>
        <dbReference type="ARBA" id="ARBA00022543"/>
    </source>
</evidence>
<reference evidence="6" key="1">
    <citation type="submission" date="2020-12" db="EMBL/GenBank/DDBJ databases">
        <authorList>
            <person name="Iha C."/>
        </authorList>
    </citation>
    <scope>NUCLEOTIDE SEQUENCE</scope>
</reference>
<dbReference type="AlphaFoldDB" id="A0A8S1IN75"/>
<dbReference type="FunFam" id="3.30.70.270:FF:000001">
    <property type="entry name" value="Diguanylate cyclase domain protein"/>
    <property type="match status" value="1"/>
</dbReference>
<dbReference type="PANTHER" id="PTHR45138">
    <property type="entry name" value="REGULATORY COMPONENTS OF SENSORY TRANSDUCTION SYSTEM"/>
    <property type="match status" value="1"/>
</dbReference>
<dbReference type="InterPro" id="IPR029787">
    <property type="entry name" value="Nucleotide_cyclase"/>
</dbReference>
<protein>
    <recommendedName>
        <fullName evidence="8">Diguanylate cyclase</fullName>
    </recommendedName>
</protein>
<dbReference type="Pfam" id="PF00989">
    <property type="entry name" value="PAS"/>
    <property type="match status" value="1"/>
</dbReference>
<dbReference type="Proteomes" id="UP000708148">
    <property type="component" value="Unassembled WGS sequence"/>
</dbReference>
<dbReference type="GO" id="GO:0052621">
    <property type="term" value="F:diguanylate cyclase activity"/>
    <property type="evidence" value="ECO:0007669"/>
    <property type="project" value="TreeGrafter"/>
</dbReference>
<feature type="domain" description="HD-GYP" evidence="5">
    <location>
        <begin position="1"/>
        <end position="154"/>
    </location>
</feature>
<dbReference type="InterPro" id="IPR035965">
    <property type="entry name" value="PAS-like_dom_sf"/>
</dbReference>
<dbReference type="CDD" id="cd00077">
    <property type="entry name" value="HDc"/>
    <property type="match status" value="1"/>
</dbReference>
<dbReference type="SUPFAM" id="SSF109604">
    <property type="entry name" value="HD-domain/PDEase-like"/>
    <property type="match status" value="1"/>
</dbReference>
<dbReference type="InterPro" id="IPR050469">
    <property type="entry name" value="Diguanylate_Cyclase"/>
</dbReference>
<dbReference type="NCBIfam" id="TIGR00254">
    <property type="entry name" value="GGDEF"/>
    <property type="match status" value="1"/>
</dbReference>
<dbReference type="Gene3D" id="1.10.3210.10">
    <property type="entry name" value="Hypothetical protein af1432"/>
    <property type="match status" value="1"/>
</dbReference>
<dbReference type="Gene3D" id="3.30.70.270">
    <property type="match status" value="1"/>
</dbReference>
<dbReference type="InterPro" id="IPR003607">
    <property type="entry name" value="HD/PDEase_dom"/>
</dbReference>
<keyword evidence="7" id="KW-1185">Reference proteome</keyword>
<evidence type="ECO:0000259" key="4">
    <source>
        <dbReference type="PROSITE" id="PS50887"/>
    </source>
</evidence>
<dbReference type="PROSITE" id="PS50112">
    <property type="entry name" value="PAS"/>
    <property type="match status" value="1"/>
</dbReference>
<evidence type="ECO:0000259" key="3">
    <source>
        <dbReference type="PROSITE" id="PS50112"/>
    </source>
</evidence>
<accession>A0A8S1IN75</accession>
<dbReference type="InterPro" id="IPR013767">
    <property type="entry name" value="PAS_fold"/>
</dbReference>
<dbReference type="SUPFAM" id="SSF55073">
    <property type="entry name" value="Nucleotide cyclase"/>
    <property type="match status" value="1"/>
</dbReference>
<keyword evidence="2" id="KW-0716">Sensory transduction</keyword>
<keyword evidence="1" id="KW-0600">Photoreceptor protein</keyword>
<dbReference type="Pfam" id="PF14060">
    <property type="entry name" value="DUF4252"/>
    <property type="match status" value="1"/>
</dbReference>
<evidence type="ECO:0000256" key="2">
    <source>
        <dbReference type="ARBA" id="ARBA00022606"/>
    </source>
</evidence>
<sequence>MPDALRTQLELAALLHDIGKLGVPDSVLMKQGRLQPEDVSALSRSPRHAQVILSRAGAPEKLIEVVIASNAWFDGSRGPDALAGANIPALARILSIVDAYDSMTTDHVYRPAKSQERAVAELFACAGTQFDPDLVRSFVDQLGKNHAERSTEVSKRWLSQLSTEVGELPWEFTQHSQANSGQSPNEEAMFEKELIDHMHDGVVFVNPHRQIILWNTGAERLTGVASSAAVGQTLVPSLLVMSAPDGRMLNDEECPIGAAINTGAPNVQRLSVIGRKGKHVEVDLHSIPVCSPSQGVMGATVLLHDASSEASLEQRCQALHVEMTKDPMTQVANRAEFDRALAMFVDAHQETGLPCSLIMADIDHFKAINDTYGHQAGDEAIITFASLLKSMCRTGDLVARYGGEEFAVLCADCNNATAAMRAEQMRRTLSETNQTELGGKSITASFGVSELQSGDTPETLLRRSDRALLQAKDQGRNQVVQLGAGMEEEEPKKSWWGFGSWGKSLVETTLVTNVPIEVAVEKLKGFIADHNAKILKTAEHEIRIECSDAGALRRANDRPVASAQESSAPRPGVARIDLVDLPAPTVEVNLSEGLIHQSLGLAEAVLSGFIDGLQENAASENAEAVRYIAEQIGSTRELTEVLGEVVQGVHLNVWKNAHEMGDSAAQLTEQVSAQLAQQGWETAVRARDGDKRAHIFLQRQGEAVRGVFVLAQDGRELVMANVVGDLSEENVQRLSALATKIAVEAGLDSELSRAVKQLQQRRGQ</sequence>
<evidence type="ECO:0008006" key="8">
    <source>
        <dbReference type="Google" id="ProtNLM"/>
    </source>
</evidence>
<dbReference type="Gene3D" id="3.30.450.20">
    <property type="entry name" value="PAS domain"/>
    <property type="match status" value="1"/>
</dbReference>